<dbReference type="Proteomes" id="UP000718593">
    <property type="component" value="Unassembled WGS sequence"/>
</dbReference>
<evidence type="ECO:0000256" key="2">
    <source>
        <dbReference type="SAM" id="Phobius"/>
    </source>
</evidence>
<feature type="transmembrane region" description="Helical" evidence="2">
    <location>
        <begin position="6"/>
        <end position="27"/>
    </location>
</feature>
<evidence type="ECO:0000313" key="4">
    <source>
        <dbReference type="Proteomes" id="UP000718593"/>
    </source>
</evidence>
<keyword evidence="2" id="KW-0812">Transmembrane</keyword>
<organism evidence="3 4">
    <name type="scientific">Dechloromonas agitata</name>
    <dbReference type="NCBI Taxonomy" id="73030"/>
    <lineage>
        <taxon>Bacteria</taxon>
        <taxon>Pseudomonadati</taxon>
        <taxon>Pseudomonadota</taxon>
        <taxon>Betaproteobacteria</taxon>
        <taxon>Rhodocyclales</taxon>
        <taxon>Azonexaceae</taxon>
        <taxon>Dechloromonas</taxon>
    </lineage>
</organism>
<evidence type="ECO:0000313" key="3">
    <source>
        <dbReference type="EMBL" id="MBF1166522.1"/>
    </source>
</evidence>
<keyword evidence="2" id="KW-1133">Transmembrane helix</keyword>
<gene>
    <name evidence="3" type="ORF">HXL68_15980</name>
</gene>
<evidence type="ECO:0000256" key="1">
    <source>
        <dbReference type="SAM" id="MobiDB-lite"/>
    </source>
</evidence>
<dbReference type="EMBL" id="JABZMI010000487">
    <property type="protein sequence ID" value="MBF1166522.1"/>
    <property type="molecule type" value="Genomic_DNA"/>
</dbReference>
<evidence type="ECO:0008006" key="5">
    <source>
        <dbReference type="Google" id="ProtNLM"/>
    </source>
</evidence>
<sequence>MLDGIQIKALAAVAIFAGLAFGVWRFAIYHEEVGYQRAVAVYETRLAKAAKESRDTERALQARVDEAERKGAEREKRHKAELSVMESRARRLRDDIAEFRARLPEAAGAACVEAADTVADIYAECIGAYQDMARAADGHANDALSCREAWPK</sequence>
<keyword evidence="2" id="KW-0472">Membrane</keyword>
<feature type="region of interest" description="Disordered" evidence="1">
    <location>
        <begin position="53"/>
        <end position="80"/>
    </location>
</feature>
<name>A0A930BV99_9RHOO</name>
<accession>A0A930BV99</accession>
<protein>
    <recommendedName>
        <fullName evidence="5">DUF2514 domain-containing protein</fullName>
    </recommendedName>
</protein>
<reference evidence="3" key="1">
    <citation type="submission" date="2020-04" db="EMBL/GenBank/DDBJ databases">
        <title>Deep metagenomics examines the oral microbiome during advanced dental caries in children, revealing novel taxa and co-occurrences with host molecules.</title>
        <authorList>
            <person name="Baker J.L."/>
            <person name="Morton J.T."/>
            <person name="Dinis M."/>
            <person name="Alvarez R."/>
            <person name="Tran N.C."/>
            <person name="Knight R."/>
            <person name="Edlund A."/>
        </authorList>
    </citation>
    <scope>NUCLEOTIDE SEQUENCE</scope>
    <source>
        <strain evidence="3">JCVI_32_bin.24</strain>
    </source>
</reference>
<proteinExistence type="predicted"/>
<comment type="caution">
    <text evidence="3">The sequence shown here is derived from an EMBL/GenBank/DDBJ whole genome shotgun (WGS) entry which is preliminary data.</text>
</comment>
<dbReference type="AlphaFoldDB" id="A0A930BV99"/>